<feature type="compositionally biased region" description="Polar residues" evidence="1">
    <location>
        <begin position="213"/>
        <end position="223"/>
    </location>
</feature>
<feature type="region of interest" description="Disordered" evidence="1">
    <location>
        <begin position="611"/>
        <end position="719"/>
    </location>
</feature>
<dbReference type="EMBL" id="MU069445">
    <property type="protein sequence ID" value="KAF5843276.1"/>
    <property type="molecule type" value="Genomic_DNA"/>
</dbReference>
<name>A0ABQ7H8U3_DUNSA</name>
<dbReference type="InterPro" id="IPR055296">
    <property type="entry name" value="SRL2-like"/>
</dbReference>
<evidence type="ECO:0000313" key="2">
    <source>
        <dbReference type="EMBL" id="KAF5843276.1"/>
    </source>
</evidence>
<dbReference type="PANTHER" id="PTHR46087:SF11">
    <property type="entry name" value="PROTEIN SEMI-ROLLED LEAF 2"/>
    <property type="match status" value="1"/>
</dbReference>
<keyword evidence="3" id="KW-1185">Reference proteome</keyword>
<dbReference type="PANTHER" id="PTHR46087">
    <property type="entry name" value="PUTATIVE, EXPRESSED-RELATED"/>
    <property type="match status" value="1"/>
</dbReference>
<sequence length="893" mass="95206">MGFCSCIPPPASVQPRKTYNVLVPDVFGNLGPAPKLEDAISPGTARKIGKLQEYVQNNPSKAAKVSRRLTRRIKKALNEHTLGDVKVAVHAYKHLLNESTAKDSSYTFSYFSKELIQEPDVVVSVLEIIENDEHGKAWLLEQAEEKMRQPPPATLQRVPSASGASRTNSHSSGGSFLNKLGSLRHPGKDHPFQRSSKDVDHHKGHHKADSEGQTKAGSQTQAGHKTAEPQRPVDVALDVLSSYRPFLRDISTVRRVMETLLSWLDKNSRWDRRELVEGLLALVQSFAGDLTFPLTSCLMRHCANPSTAPQHLTPHQRATVVRLAALQGMTYSLSTLSLALSELPKVCEAVGLVLRGGSAPSQPSTAAASSSAALEASRLRLCTLECGLTVLNAIPTFAGRGCAFSGCVLPPTLLRALADACTTTPLATAAAASRAPEQQQQQQLWQLQQQQGHVMAKLLRGMMAPLGSNALRDERQALMLLQLAGQWLGLVGAPPLPGSTSPDNSDVLDNRPATAPSSNGSPGVDSSHIRVAIPGDRAAAPSKDSPIGGPAMVPPPPAFDLASHLVAAALTCGRGPGPALGAARLALHAHCTALLTKPPLPSNLEELLQAADQSPREAVHTSLFLPQPPANGNMSTPDAKGLHRNRPKPQDDTSDDEAHSTAEEFGTPGTSTASNVQTPGSQSQTPHGDFGTPSTSFRGKSGLLNRPAEANGVEPPSDKASLKWRAGLLVLADVVVQQLAVAMQCESLRACEVSEARSWVPELKFLPPKSETPQSGSQPTALIHQHKLRARAPGQRLAVPGSMLADAYGGPGLTQQLCAPLECCCDARDVACASWLVNGISRMNSGLPADTPADVRASRNVMMMRTCERTARNPTPNHHGENVQMFENTFLKT</sequence>
<feature type="compositionally biased region" description="Basic and acidic residues" evidence="1">
    <location>
        <begin position="648"/>
        <end position="662"/>
    </location>
</feature>
<evidence type="ECO:0000256" key="1">
    <source>
        <dbReference type="SAM" id="MobiDB-lite"/>
    </source>
</evidence>
<feature type="compositionally biased region" description="Basic and acidic residues" evidence="1">
    <location>
        <begin position="186"/>
        <end position="212"/>
    </location>
</feature>
<feature type="compositionally biased region" description="Polar residues" evidence="1">
    <location>
        <begin position="668"/>
        <end position="698"/>
    </location>
</feature>
<feature type="region of interest" description="Disordered" evidence="1">
    <location>
        <begin position="494"/>
        <end position="528"/>
    </location>
</feature>
<comment type="caution">
    <text evidence="2">The sequence shown here is derived from an EMBL/GenBank/DDBJ whole genome shotgun (WGS) entry which is preliminary data.</text>
</comment>
<protein>
    <submittedName>
        <fullName evidence="2">Uncharacterized protein</fullName>
    </submittedName>
</protein>
<accession>A0ABQ7H8U3</accession>
<reference evidence="2" key="1">
    <citation type="submission" date="2017-08" db="EMBL/GenBank/DDBJ databases">
        <authorList>
            <person name="Polle J.E."/>
            <person name="Barry K."/>
            <person name="Cushman J."/>
            <person name="Schmutz J."/>
            <person name="Tran D."/>
            <person name="Hathwaick L.T."/>
            <person name="Yim W.C."/>
            <person name="Jenkins J."/>
            <person name="Mckie-Krisberg Z.M."/>
            <person name="Prochnik S."/>
            <person name="Lindquist E."/>
            <person name="Dockter R.B."/>
            <person name="Adam C."/>
            <person name="Molina H."/>
            <person name="Bunkerborg J."/>
            <person name="Jin E."/>
            <person name="Buchheim M."/>
            <person name="Magnuson J."/>
        </authorList>
    </citation>
    <scope>NUCLEOTIDE SEQUENCE</scope>
    <source>
        <strain evidence="2">CCAP 19/18</strain>
    </source>
</reference>
<organism evidence="2 3">
    <name type="scientific">Dunaliella salina</name>
    <name type="common">Green alga</name>
    <name type="synonym">Protococcus salinus</name>
    <dbReference type="NCBI Taxonomy" id="3046"/>
    <lineage>
        <taxon>Eukaryota</taxon>
        <taxon>Viridiplantae</taxon>
        <taxon>Chlorophyta</taxon>
        <taxon>core chlorophytes</taxon>
        <taxon>Chlorophyceae</taxon>
        <taxon>CS clade</taxon>
        <taxon>Chlamydomonadales</taxon>
        <taxon>Dunaliellaceae</taxon>
        <taxon>Dunaliella</taxon>
    </lineage>
</organism>
<evidence type="ECO:0000313" key="3">
    <source>
        <dbReference type="Proteomes" id="UP000815325"/>
    </source>
</evidence>
<gene>
    <name evidence="2" type="ORF">DUNSADRAFT_77</name>
</gene>
<dbReference type="Proteomes" id="UP000815325">
    <property type="component" value="Unassembled WGS sequence"/>
</dbReference>
<feature type="region of interest" description="Disordered" evidence="1">
    <location>
        <begin position="145"/>
        <end position="231"/>
    </location>
</feature>
<feature type="compositionally biased region" description="Polar residues" evidence="1">
    <location>
        <begin position="157"/>
        <end position="175"/>
    </location>
</feature>
<proteinExistence type="predicted"/>